<evidence type="ECO:0000313" key="1">
    <source>
        <dbReference type="EMBL" id="PHK97724.1"/>
    </source>
</evidence>
<accession>A0A2G0CCM6</accession>
<comment type="caution">
    <text evidence="1">The sequence shown here is derived from an EMBL/GenBank/DDBJ whole genome shotgun (WGS) entry which is preliminary data.</text>
</comment>
<dbReference type="Pfam" id="PF01963">
    <property type="entry name" value="TraB_PrgY_gumN"/>
    <property type="match status" value="1"/>
</dbReference>
<organism evidence="1 2">
    <name type="scientific">Neolewinella marina</name>
    <dbReference type="NCBI Taxonomy" id="438751"/>
    <lineage>
        <taxon>Bacteria</taxon>
        <taxon>Pseudomonadati</taxon>
        <taxon>Bacteroidota</taxon>
        <taxon>Saprospiria</taxon>
        <taxon>Saprospirales</taxon>
        <taxon>Lewinellaceae</taxon>
        <taxon>Neolewinella</taxon>
    </lineage>
</organism>
<dbReference type="OrthoDB" id="9798714at2"/>
<dbReference type="EMBL" id="PDLO01000007">
    <property type="protein sequence ID" value="PHK97724.1"/>
    <property type="molecule type" value="Genomic_DNA"/>
</dbReference>
<dbReference type="PANTHER" id="PTHR40590">
    <property type="entry name" value="CYTOPLASMIC PROTEIN-RELATED"/>
    <property type="match status" value="1"/>
</dbReference>
<dbReference type="AlphaFoldDB" id="A0A2G0CCM6"/>
<gene>
    <name evidence="1" type="ORF">CGL56_14965</name>
</gene>
<evidence type="ECO:0000313" key="2">
    <source>
        <dbReference type="Proteomes" id="UP000226437"/>
    </source>
</evidence>
<dbReference type="InterPro" id="IPR002816">
    <property type="entry name" value="TraB/PrgY/GumN_fam"/>
</dbReference>
<reference evidence="1 2" key="1">
    <citation type="submission" date="2017-10" db="EMBL/GenBank/DDBJ databases">
        <title>The draft genome sequence of Lewinella marina KCTC 32374.</title>
        <authorList>
            <person name="Wang K."/>
        </authorList>
    </citation>
    <scope>NUCLEOTIDE SEQUENCE [LARGE SCALE GENOMIC DNA]</scope>
    <source>
        <strain evidence="1 2">MKG-38</strain>
    </source>
</reference>
<keyword evidence="2" id="KW-1185">Reference proteome</keyword>
<name>A0A2G0CCM6_9BACT</name>
<sequence length="322" mass="35550">MRSLLSLLSLLALAAVLPQPCLFAQAQAPANAAFQVPTTEDTSLLWRITPRSGAAPSYLFGTIHMIPKADYFLDGSVVRAVNDVDAIFFEIDPREMQDPMAMMALMGKLTMRNDTTLEDLLRPSQYDSIANYFTENGLPFFLFRNMKPMFLSAMVGQDMTTGNPFGGGEETSGGMKSYEAELTKVARAADKEIGGLETMDFQVSIFDSIPYSVQAEMLYQTIASEMNQELEGGDGQLQQMVDMYKRRAVAEMSQLITSESEGYGNFEELLVTRRNQNWVPLILEFLESRPAMFAVGAGHLGGEHGVIALLRAEGISVEPVYD</sequence>
<proteinExistence type="predicted"/>
<dbReference type="Proteomes" id="UP000226437">
    <property type="component" value="Unassembled WGS sequence"/>
</dbReference>
<protein>
    <submittedName>
        <fullName evidence="1">TraB/GumN family protein</fullName>
    </submittedName>
</protein>
<dbReference type="InterPro" id="IPR047111">
    <property type="entry name" value="YbaP-like"/>
</dbReference>
<dbReference type="CDD" id="cd14789">
    <property type="entry name" value="Tiki"/>
    <property type="match status" value="1"/>
</dbReference>
<dbReference type="PANTHER" id="PTHR40590:SF1">
    <property type="entry name" value="CYTOPLASMIC PROTEIN"/>
    <property type="match status" value="1"/>
</dbReference>
<dbReference type="RefSeq" id="WP_099107378.1">
    <property type="nucleotide sequence ID" value="NZ_JAATJF010000005.1"/>
</dbReference>